<dbReference type="OrthoDB" id="6859370at2"/>
<dbReference type="InterPro" id="IPR051472">
    <property type="entry name" value="T3SS_Stator/FliH"/>
</dbReference>
<evidence type="ECO:0000256" key="3">
    <source>
        <dbReference type="ARBA" id="ARBA00022490"/>
    </source>
</evidence>
<protein>
    <recommendedName>
        <fullName evidence="6">Type 3 secretion system stator protein</fullName>
    </recommendedName>
</protein>
<name>A0A418T8B8_9RHOB</name>
<evidence type="ECO:0000256" key="5">
    <source>
        <dbReference type="ARBA" id="ARBA00024335"/>
    </source>
</evidence>
<keyword evidence="8" id="KW-1185">Reference proteome</keyword>
<keyword evidence="3" id="KW-0963">Cytoplasm</keyword>
<keyword evidence="4" id="KW-0653">Protein transport</keyword>
<comment type="similarity">
    <text evidence="5">Belongs to the SctL stator family.</text>
</comment>
<organism evidence="7 8">
    <name type="scientific">Paracoccus onubensis</name>
    <dbReference type="NCBI Taxonomy" id="1675788"/>
    <lineage>
        <taxon>Bacteria</taxon>
        <taxon>Pseudomonadati</taxon>
        <taxon>Pseudomonadota</taxon>
        <taxon>Alphaproteobacteria</taxon>
        <taxon>Rhodobacterales</taxon>
        <taxon>Paracoccaceae</taxon>
        <taxon>Paracoccus</taxon>
    </lineage>
</organism>
<dbReference type="RefSeq" id="WP_119745469.1">
    <property type="nucleotide sequence ID" value="NZ_QZCG01000001.1"/>
</dbReference>
<dbReference type="GO" id="GO:0030254">
    <property type="term" value="P:protein secretion by the type III secretion system"/>
    <property type="evidence" value="ECO:0007669"/>
    <property type="project" value="InterPro"/>
</dbReference>
<dbReference type="InterPro" id="IPR012842">
    <property type="entry name" value="T3SS_SctL/SctL2"/>
</dbReference>
<dbReference type="EMBL" id="QZCG01000001">
    <property type="protein sequence ID" value="RJE89484.1"/>
    <property type="molecule type" value="Genomic_DNA"/>
</dbReference>
<accession>A0A418T8B8</accession>
<evidence type="ECO:0000313" key="8">
    <source>
        <dbReference type="Proteomes" id="UP000284202"/>
    </source>
</evidence>
<evidence type="ECO:0000256" key="2">
    <source>
        <dbReference type="ARBA" id="ARBA00022448"/>
    </source>
</evidence>
<evidence type="ECO:0000313" key="7">
    <source>
        <dbReference type="EMBL" id="RJE89484.1"/>
    </source>
</evidence>
<dbReference type="Proteomes" id="UP000284202">
    <property type="component" value="Unassembled WGS sequence"/>
</dbReference>
<dbReference type="AlphaFoldDB" id="A0A418T8B8"/>
<proteinExistence type="inferred from homology"/>
<comment type="subcellular location">
    <subcellularLocation>
        <location evidence="1">Cytoplasm</location>
    </subcellularLocation>
</comment>
<dbReference type="Pfam" id="PF06635">
    <property type="entry name" value="T3SS_SCTL"/>
    <property type="match status" value="1"/>
</dbReference>
<sequence length="194" mass="21144">MNSPAPSVTALPDRPHATILRPDEAEAWQNGFAFLNKARAEAEAIRESAEGVVALAREEGRQSGRTQGESEAAELLLRTQDDVTRYLAGIQSQLADLVLIILHEILDQMDDAALIVQATRRALKEFRESHAITLSVPPDLMAQVEAQLASDQGLRVVPDRHLTGRRCILTSPVSSIDISLDAQIAAYRRAMDGA</sequence>
<dbReference type="PANTHER" id="PTHR34982:SF4">
    <property type="entry name" value="TYPE 3 SECRETION SYSTEM STATOR PROTEIN"/>
    <property type="match status" value="1"/>
</dbReference>
<evidence type="ECO:0000256" key="1">
    <source>
        <dbReference type="ARBA" id="ARBA00004496"/>
    </source>
</evidence>
<reference evidence="8" key="1">
    <citation type="submission" date="2018-09" db="EMBL/GenBank/DDBJ databases">
        <title>Acidovorax cavernicola nov. sp. isolated from Gruta de las Maravillas (Aracena, Spain).</title>
        <authorList>
            <person name="Jurado V."/>
            <person name="Gutierrez-Patricio S."/>
            <person name="Gonzalez-Pimentel J.L."/>
            <person name="Miller A.Z."/>
            <person name="Laiz L."/>
            <person name="Saiz-Jimenez C."/>
        </authorList>
    </citation>
    <scope>NUCLEOTIDE SEQUENCE [LARGE SCALE GENOMIC DNA]</scope>
    <source>
        <strain evidence="8">1011MAR3C25</strain>
    </source>
</reference>
<dbReference type="GO" id="GO:0005829">
    <property type="term" value="C:cytosol"/>
    <property type="evidence" value="ECO:0007669"/>
    <property type="project" value="TreeGrafter"/>
</dbReference>
<gene>
    <name evidence="7" type="ORF">D3P04_02335</name>
</gene>
<keyword evidence="2" id="KW-0813">Transport</keyword>
<dbReference type="InterPro" id="IPR010586">
    <property type="entry name" value="T3SS_stator_protein"/>
</dbReference>
<evidence type="ECO:0000256" key="4">
    <source>
        <dbReference type="ARBA" id="ARBA00022927"/>
    </source>
</evidence>
<dbReference type="NCBIfam" id="TIGR02499">
    <property type="entry name" value="HrpE_YscL_not"/>
    <property type="match status" value="1"/>
</dbReference>
<comment type="caution">
    <text evidence="7">The sequence shown here is derived from an EMBL/GenBank/DDBJ whole genome shotgun (WGS) entry which is preliminary data.</text>
</comment>
<evidence type="ECO:0000256" key="6">
    <source>
        <dbReference type="ARBA" id="ARBA00040494"/>
    </source>
</evidence>
<dbReference type="PANTHER" id="PTHR34982">
    <property type="entry name" value="YOP PROTEINS TRANSLOCATION PROTEIN L"/>
    <property type="match status" value="1"/>
</dbReference>